<proteinExistence type="predicted"/>
<evidence type="ECO:0008006" key="6">
    <source>
        <dbReference type="Google" id="ProtNLM"/>
    </source>
</evidence>
<keyword evidence="5" id="KW-1185">Reference proteome</keyword>
<reference evidence="2 5" key="2">
    <citation type="submission" date="2022-05" db="EMBL/GenBank/DDBJ databases">
        <title>Genome Sequencing of Bee-Associated Microbes.</title>
        <authorList>
            <person name="Dunlap C."/>
        </authorList>
    </citation>
    <scope>NUCLEOTIDE SEQUENCE [LARGE SCALE GENOMIC DNA]</scope>
    <source>
        <strain evidence="2 5">NRRL B-23120</strain>
    </source>
</reference>
<dbReference type="EMBL" id="CP026520">
    <property type="protein sequence ID" value="QAV17613.1"/>
    <property type="molecule type" value="Genomic_DNA"/>
</dbReference>
<name>A0A410WTD6_9BACL</name>
<evidence type="ECO:0000313" key="2">
    <source>
        <dbReference type="EMBL" id="MCY9599145.1"/>
    </source>
</evidence>
<dbReference type="OrthoDB" id="2679845at2"/>
<reference evidence="3 4" key="1">
    <citation type="submission" date="2018-01" db="EMBL/GenBank/DDBJ databases">
        <title>The whole genome sequencing and assembly of Paenibacillus chitinolyticus KCCM 41400 strain.</title>
        <authorList>
            <person name="Kim J.-Y."/>
            <person name="Park M.-K."/>
            <person name="Lee Y.-J."/>
            <person name="Yi H."/>
            <person name="Bahn Y.-S."/>
            <person name="Kim J.F."/>
            <person name="Lee D.-W."/>
        </authorList>
    </citation>
    <scope>NUCLEOTIDE SEQUENCE [LARGE SCALE GENOMIC DNA]</scope>
    <source>
        <strain evidence="3 4">KCCM 41400</strain>
    </source>
</reference>
<dbReference type="EMBL" id="JAMDMJ010000039">
    <property type="protein sequence ID" value="MCY9599145.1"/>
    <property type="molecule type" value="Genomic_DNA"/>
</dbReference>
<sequence>MSDTVNIVKNEKGKVITAQLAYTPYNSSNHYGSYKQDAKYSSQDIKRLLSNHEKNSVALREMSDYLYITNGTYRRLIDTTKNIISFEYLIEPSVANIEKLNTKSYQKKHAEVKVYLADCIMDTTVDDILFKTIKYGRYSAYDRETFLQPLPLDYTRIIGIASDGNPVIQFNFEYFEQFTDIREREMQLNGYDPLFKKMYLDYKNRIDDPKVNFSNEYNWRTLPHEKTYTIKIGSNLESSEGIGLLYGSIDDIQYYDELKELDRGVVNSQRRKIIVQQIPVDKEGNSILGEEEIIQSHENLKALLPPNVGCLTVLGGTKFDDIPLQLSALEKGKVQEVQSDVLMNAGIGEGALKGGNFSAGVLNVEIITNSLVKILGQIQSIWFNRKFKKFGNSQFQFRMKFLGITSFNRDKVIAAFDGLLDKGGSLSHSIAARGMDVSNYIDIVAIEDVLEYKDKFKPLQTSHTISGKDGGRPPSSDLSNDNTVKDKTNGGNMAPRTGQ</sequence>
<evidence type="ECO:0000313" key="3">
    <source>
        <dbReference type="EMBL" id="QAV17613.1"/>
    </source>
</evidence>
<evidence type="ECO:0000313" key="5">
    <source>
        <dbReference type="Proteomes" id="UP001527202"/>
    </source>
</evidence>
<dbReference type="AlphaFoldDB" id="A0A410WTD6"/>
<dbReference type="KEGG" id="pchi:PC41400_08025"/>
<evidence type="ECO:0000256" key="1">
    <source>
        <dbReference type="SAM" id="MobiDB-lite"/>
    </source>
</evidence>
<evidence type="ECO:0000313" key="4">
    <source>
        <dbReference type="Proteomes" id="UP000288943"/>
    </source>
</evidence>
<protein>
    <recommendedName>
        <fullName evidence="6">Phage portal protein</fullName>
    </recommendedName>
</protein>
<gene>
    <name evidence="2" type="ORF">M5X16_25635</name>
    <name evidence="3" type="ORF">PC41400_08025</name>
</gene>
<dbReference type="Proteomes" id="UP000288943">
    <property type="component" value="Chromosome"/>
</dbReference>
<accession>A0A410WTD6</accession>
<dbReference type="GeneID" id="95374758"/>
<dbReference type="Proteomes" id="UP001527202">
    <property type="component" value="Unassembled WGS sequence"/>
</dbReference>
<feature type="region of interest" description="Disordered" evidence="1">
    <location>
        <begin position="461"/>
        <end position="499"/>
    </location>
</feature>
<organism evidence="3 4">
    <name type="scientific">Paenibacillus chitinolyticus</name>
    <dbReference type="NCBI Taxonomy" id="79263"/>
    <lineage>
        <taxon>Bacteria</taxon>
        <taxon>Bacillati</taxon>
        <taxon>Bacillota</taxon>
        <taxon>Bacilli</taxon>
        <taxon>Bacillales</taxon>
        <taxon>Paenibacillaceae</taxon>
        <taxon>Paenibacillus</taxon>
    </lineage>
</organism>
<dbReference type="RefSeq" id="WP_042229111.1">
    <property type="nucleotide sequence ID" value="NZ_CP026520.1"/>
</dbReference>